<gene>
    <name evidence="2" type="ORF">LAESUDRAFT_658596</name>
</gene>
<feature type="compositionally biased region" description="Basic and acidic residues" evidence="1">
    <location>
        <begin position="1"/>
        <end position="24"/>
    </location>
</feature>
<protein>
    <submittedName>
        <fullName evidence="2">Uncharacterized protein</fullName>
    </submittedName>
</protein>
<evidence type="ECO:0000313" key="3">
    <source>
        <dbReference type="Proteomes" id="UP000076871"/>
    </source>
</evidence>
<accession>A0A165D2X7</accession>
<evidence type="ECO:0000313" key="2">
    <source>
        <dbReference type="EMBL" id="KZT04051.1"/>
    </source>
</evidence>
<name>A0A165D2X7_9APHY</name>
<evidence type="ECO:0000256" key="1">
    <source>
        <dbReference type="SAM" id="MobiDB-lite"/>
    </source>
</evidence>
<proteinExistence type="predicted"/>
<sequence length="186" mass="21911">GEEEHRTVKADYRRTNKNKHEGKIAGHQHHTVTIQKMKRRDEERRHHEMKNATKRDKHRFAHAHEEATSSNLHGARVNVGSEDETLEPTSPEARYHISHLQKNFQDITTWLRVNKDDPACKNFLPLLKDHILGRLCCRGYDGDERGFSESDHCTVVFEKNRMYFHSVLQLNYTTYDLRRTQNSVNP</sequence>
<dbReference type="RefSeq" id="XP_040761791.1">
    <property type="nucleotide sequence ID" value="XM_040904758.1"/>
</dbReference>
<reference evidence="2 3" key="1">
    <citation type="journal article" date="2016" name="Mol. Biol. Evol.">
        <title>Comparative Genomics of Early-Diverging Mushroom-Forming Fungi Provides Insights into the Origins of Lignocellulose Decay Capabilities.</title>
        <authorList>
            <person name="Nagy L.G."/>
            <person name="Riley R."/>
            <person name="Tritt A."/>
            <person name="Adam C."/>
            <person name="Daum C."/>
            <person name="Floudas D."/>
            <person name="Sun H."/>
            <person name="Yadav J.S."/>
            <person name="Pangilinan J."/>
            <person name="Larsson K.H."/>
            <person name="Matsuura K."/>
            <person name="Barry K."/>
            <person name="Labutti K."/>
            <person name="Kuo R."/>
            <person name="Ohm R.A."/>
            <person name="Bhattacharya S.S."/>
            <person name="Shirouzu T."/>
            <person name="Yoshinaga Y."/>
            <person name="Martin F.M."/>
            <person name="Grigoriev I.V."/>
            <person name="Hibbett D.S."/>
        </authorList>
    </citation>
    <scope>NUCLEOTIDE SEQUENCE [LARGE SCALE GENOMIC DNA]</scope>
    <source>
        <strain evidence="2 3">93-53</strain>
    </source>
</reference>
<feature type="region of interest" description="Disordered" evidence="1">
    <location>
        <begin position="1"/>
        <end position="57"/>
    </location>
</feature>
<dbReference type="InParanoid" id="A0A165D2X7"/>
<dbReference type="OrthoDB" id="3267098at2759"/>
<dbReference type="GeneID" id="63821788"/>
<dbReference type="AlphaFoldDB" id="A0A165D2X7"/>
<dbReference type="Proteomes" id="UP000076871">
    <property type="component" value="Unassembled WGS sequence"/>
</dbReference>
<organism evidence="2 3">
    <name type="scientific">Laetiporus sulphureus 93-53</name>
    <dbReference type="NCBI Taxonomy" id="1314785"/>
    <lineage>
        <taxon>Eukaryota</taxon>
        <taxon>Fungi</taxon>
        <taxon>Dikarya</taxon>
        <taxon>Basidiomycota</taxon>
        <taxon>Agaricomycotina</taxon>
        <taxon>Agaricomycetes</taxon>
        <taxon>Polyporales</taxon>
        <taxon>Laetiporus</taxon>
    </lineage>
</organism>
<dbReference type="EMBL" id="KV427639">
    <property type="protein sequence ID" value="KZT04051.1"/>
    <property type="molecule type" value="Genomic_DNA"/>
</dbReference>
<feature type="compositionally biased region" description="Basic and acidic residues" evidence="1">
    <location>
        <begin position="39"/>
        <end position="54"/>
    </location>
</feature>
<keyword evidence="3" id="KW-1185">Reference proteome</keyword>
<dbReference type="STRING" id="1314785.A0A165D2X7"/>
<feature type="non-terminal residue" evidence="2">
    <location>
        <position position="1"/>
    </location>
</feature>